<dbReference type="OrthoDB" id="9765195at2"/>
<proteinExistence type="inferred from homology"/>
<dbReference type="PANTHER" id="PTHR10353">
    <property type="entry name" value="GLYCOSYL HYDROLASE"/>
    <property type="match status" value="1"/>
</dbReference>
<evidence type="ECO:0000256" key="2">
    <source>
        <dbReference type="ARBA" id="ARBA00022801"/>
    </source>
</evidence>
<evidence type="ECO:0000256" key="1">
    <source>
        <dbReference type="ARBA" id="ARBA00010838"/>
    </source>
</evidence>
<dbReference type="PANTHER" id="PTHR10353:SF36">
    <property type="entry name" value="LP05116P"/>
    <property type="match status" value="1"/>
</dbReference>
<dbReference type="EMBL" id="RFFH01000003">
    <property type="protein sequence ID" value="RMI33500.1"/>
    <property type="molecule type" value="Genomic_DNA"/>
</dbReference>
<dbReference type="GO" id="GO:0008422">
    <property type="term" value="F:beta-glucosidase activity"/>
    <property type="evidence" value="ECO:0007669"/>
    <property type="project" value="TreeGrafter"/>
</dbReference>
<comment type="similarity">
    <text evidence="1 4">Belongs to the glycosyl hydrolase 1 family.</text>
</comment>
<dbReference type="AlphaFoldDB" id="A0A3M2L9X2"/>
<keyword evidence="2 7" id="KW-0378">Hydrolase</keyword>
<protein>
    <submittedName>
        <fullName evidence="7">Glycoside hydrolase family 1 protein</fullName>
    </submittedName>
</protein>
<dbReference type="GO" id="GO:0005975">
    <property type="term" value="P:carbohydrate metabolic process"/>
    <property type="evidence" value="ECO:0007669"/>
    <property type="project" value="InterPro"/>
</dbReference>
<evidence type="ECO:0000256" key="5">
    <source>
        <dbReference type="SAM" id="MobiDB-lite"/>
    </source>
</evidence>
<evidence type="ECO:0000256" key="6">
    <source>
        <dbReference type="SAM" id="SignalP"/>
    </source>
</evidence>
<evidence type="ECO:0000256" key="3">
    <source>
        <dbReference type="ARBA" id="ARBA00023295"/>
    </source>
</evidence>
<dbReference type="Pfam" id="PF00232">
    <property type="entry name" value="Glyco_hydro_1"/>
    <property type="match status" value="2"/>
</dbReference>
<dbReference type="SUPFAM" id="SSF51445">
    <property type="entry name" value="(Trans)glycosidases"/>
    <property type="match status" value="1"/>
</dbReference>
<evidence type="ECO:0000256" key="4">
    <source>
        <dbReference type="RuleBase" id="RU003690"/>
    </source>
</evidence>
<name>A0A3M2L9X2_9NOCA</name>
<evidence type="ECO:0000313" key="8">
    <source>
        <dbReference type="Proteomes" id="UP000279275"/>
    </source>
</evidence>
<gene>
    <name evidence="7" type="ORF">EBN03_10270</name>
</gene>
<dbReference type="RefSeq" id="WP_122187698.1">
    <property type="nucleotide sequence ID" value="NZ_RFFH01000003.1"/>
</dbReference>
<dbReference type="Gene3D" id="3.20.20.80">
    <property type="entry name" value="Glycosidases"/>
    <property type="match status" value="2"/>
</dbReference>
<keyword evidence="8" id="KW-1185">Reference proteome</keyword>
<comment type="caution">
    <text evidence="7">The sequence shown here is derived from an EMBL/GenBank/DDBJ whole genome shotgun (WGS) entry which is preliminary data.</text>
</comment>
<dbReference type="InterPro" id="IPR017853">
    <property type="entry name" value="GH"/>
</dbReference>
<feature type="signal peptide" evidence="6">
    <location>
        <begin position="1"/>
        <end position="25"/>
    </location>
</feature>
<dbReference type="PRINTS" id="PR00131">
    <property type="entry name" value="GLHYDRLASE1"/>
</dbReference>
<keyword evidence="6" id="KW-0732">Signal</keyword>
<evidence type="ECO:0000313" key="7">
    <source>
        <dbReference type="EMBL" id="RMI33500.1"/>
    </source>
</evidence>
<organism evidence="7 8">
    <name type="scientific">Nocardia stercoris</name>
    <dbReference type="NCBI Taxonomy" id="2483361"/>
    <lineage>
        <taxon>Bacteria</taxon>
        <taxon>Bacillati</taxon>
        <taxon>Actinomycetota</taxon>
        <taxon>Actinomycetes</taxon>
        <taxon>Mycobacteriales</taxon>
        <taxon>Nocardiaceae</taxon>
        <taxon>Nocardia</taxon>
    </lineage>
</organism>
<sequence length="435" mass="47499">MRQWKRVLAVCVTATVVLVPGQAVAAPPATAGGLPSLGPGFLWGVSTSGFQSEGHEPDSNWSRYAASGAVGEVGDSVDFLNRYPADVVRAARLGAKVFRISIEWARVQPTPDGWDESAFAQYDGILNAIALAGMRPMITLDHWVYPGWEADRGGWTNPGMVDDWLANARHVVDRYAARKPLWVTVNEPLAYVGTERRIGAITSNEDADTMVDRLARVHNAAYDEIHRVQPDAMVTSNIGYVPGHETEVNQGFVDQVRGKLDFVGVDYYFGPSGDGTQAGAPGMWNLPLQTEGIYYALRHYARQFPGKPLFVVENGMPTENGQPRPDGYDRADHLRDTVYWIQRAKADGMNVIGYNYWSLTDNYEWGSYAPRFGLYTVDVGADPQLIRKPTDAVEAYATLSRAGGVPAGYTPTRAPVPCSQVDPPDSCDDAVSAAP</sequence>
<keyword evidence="3" id="KW-0326">Glycosidase</keyword>
<accession>A0A3M2L9X2</accession>
<dbReference type="Proteomes" id="UP000279275">
    <property type="component" value="Unassembled WGS sequence"/>
</dbReference>
<dbReference type="InterPro" id="IPR001360">
    <property type="entry name" value="Glyco_hydro_1"/>
</dbReference>
<feature type="region of interest" description="Disordered" evidence="5">
    <location>
        <begin position="414"/>
        <end position="435"/>
    </location>
</feature>
<reference evidence="7 8" key="1">
    <citation type="submission" date="2018-10" db="EMBL/GenBank/DDBJ databases">
        <title>Isolation from cow dung.</title>
        <authorList>
            <person name="Ling L."/>
        </authorList>
    </citation>
    <scope>NUCLEOTIDE SEQUENCE [LARGE SCALE GENOMIC DNA]</scope>
    <source>
        <strain evidence="7 8">NEAU-LL90</strain>
    </source>
</reference>
<feature type="chain" id="PRO_5018028698" evidence="6">
    <location>
        <begin position="26"/>
        <end position="435"/>
    </location>
</feature>